<organism evidence="2 3">
    <name type="scientific">Enterococcus faecium EnGen0192</name>
    <dbReference type="NCBI Taxonomy" id="1157487"/>
    <lineage>
        <taxon>Bacteria</taxon>
        <taxon>Bacillati</taxon>
        <taxon>Bacillota</taxon>
        <taxon>Bacilli</taxon>
        <taxon>Lactobacillales</taxon>
        <taxon>Enterococcaceae</taxon>
        <taxon>Enterococcus</taxon>
    </lineage>
</organism>
<dbReference type="EMBL" id="AITY01000092">
    <property type="protein sequence ID" value="EOM17901.1"/>
    <property type="molecule type" value="Genomic_DNA"/>
</dbReference>
<evidence type="ECO:0008006" key="4">
    <source>
        <dbReference type="Google" id="ProtNLM"/>
    </source>
</evidence>
<sequence>MLLPMDNQKVGNKKSKKNDLKKELINFRQSLKEREYNLIFRLDVWRALKVGSGFLGYMMWLYLARIGWINLYSIFRVFVEDESVKVGINTFGNLMFNLLLIALIVLQSVKIPLTKELSGYTSILKPFQEGLKIICKQGTVVFLIGIFTDEINFIDYKNVIIRLCSFLLVYLIATTFEKVTFRKIETLVQKEISKEEFCLETPYGKLQNVSLSTFCLNSKWEKYLYRSERRVSWGSYSPILHECLRETGAVADGEIMVLKDVFGDYEIAFLDQPELRSDCSANG</sequence>
<protein>
    <recommendedName>
        <fullName evidence="4">TraA protein</fullName>
    </recommendedName>
</protein>
<feature type="transmembrane region" description="Helical" evidence="1">
    <location>
        <begin position="87"/>
        <end position="109"/>
    </location>
</feature>
<dbReference type="AlphaFoldDB" id="A0A829F816"/>
<comment type="caution">
    <text evidence="2">The sequence shown here is derived from an EMBL/GenBank/DDBJ whole genome shotgun (WGS) entry which is preliminary data.</text>
</comment>
<evidence type="ECO:0000256" key="1">
    <source>
        <dbReference type="SAM" id="Phobius"/>
    </source>
</evidence>
<feature type="transmembrane region" description="Helical" evidence="1">
    <location>
        <begin position="54"/>
        <end position="75"/>
    </location>
</feature>
<dbReference type="Proteomes" id="UP000013897">
    <property type="component" value="Unassembled WGS sequence"/>
</dbReference>
<proteinExistence type="predicted"/>
<feature type="transmembrane region" description="Helical" evidence="1">
    <location>
        <begin position="159"/>
        <end position="176"/>
    </location>
</feature>
<gene>
    <name evidence="2" type="ORF">SSM_03113</name>
</gene>
<evidence type="ECO:0000313" key="3">
    <source>
        <dbReference type="Proteomes" id="UP000013897"/>
    </source>
</evidence>
<keyword evidence="1" id="KW-0812">Transmembrane</keyword>
<reference evidence="2 3" key="1">
    <citation type="submission" date="2013-02" db="EMBL/GenBank/DDBJ databases">
        <title>The Genome Sequence of Enterococcus faecium HM1072.</title>
        <authorList>
            <consortium name="The Broad Institute Genome Sequencing Platform"/>
            <consortium name="The Broad Institute Genome Sequencing Center for Infectious Disease"/>
            <person name="Earl A.M."/>
            <person name="Gilmore M.S."/>
            <person name="Lebreton F."/>
            <person name="Courvalin P."/>
            <person name="Walker B."/>
            <person name="Young S.K."/>
            <person name="Zeng Q."/>
            <person name="Gargeya S."/>
            <person name="Fitzgerald M."/>
            <person name="Haas B."/>
            <person name="Abouelleil A."/>
            <person name="Alvarado L."/>
            <person name="Arachchi H.M."/>
            <person name="Berlin A.M."/>
            <person name="Chapman S.B."/>
            <person name="Dewar J."/>
            <person name="Goldberg J."/>
            <person name="Griggs A."/>
            <person name="Gujja S."/>
            <person name="Hansen M."/>
            <person name="Howarth C."/>
            <person name="Imamovic A."/>
            <person name="Larimer J."/>
            <person name="McCowan C."/>
            <person name="Murphy C."/>
            <person name="Neiman D."/>
            <person name="Pearson M."/>
            <person name="Priest M."/>
            <person name="Roberts A."/>
            <person name="Saif S."/>
            <person name="Shea T."/>
            <person name="Sisk P."/>
            <person name="Sykes S."/>
            <person name="Wortman J."/>
            <person name="Nusbaum C."/>
            <person name="Birren B."/>
        </authorList>
    </citation>
    <scope>NUCLEOTIDE SEQUENCE [LARGE SCALE GENOMIC DNA]</scope>
    <source>
        <strain evidence="2 3">HM1072</strain>
    </source>
</reference>
<name>A0A829F816_ENTFC</name>
<keyword evidence="1" id="KW-0472">Membrane</keyword>
<evidence type="ECO:0000313" key="2">
    <source>
        <dbReference type="EMBL" id="EOM17901.1"/>
    </source>
</evidence>
<keyword evidence="1" id="KW-1133">Transmembrane helix</keyword>
<accession>A0A829F816</accession>